<dbReference type="EMBL" id="ML769401">
    <property type="protein sequence ID" value="KAE9406559.1"/>
    <property type="molecule type" value="Genomic_DNA"/>
</dbReference>
<name>A0A6A4I778_9AGAR</name>
<accession>A0A6A4I778</accession>
<evidence type="ECO:0000313" key="2">
    <source>
        <dbReference type="EMBL" id="KAE9406559.1"/>
    </source>
</evidence>
<feature type="compositionally biased region" description="Polar residues" evidence="1">
    <location>
        <begin position="153"/>
        <end position="163"/>
    </location>
</feature>
<reference evidence="2" key="1">
    <citation type="journal article" date="2019" name="Environ. Microbiol.">
        <title>Fungal ecological strategies reflected in gene transcription - a case study of two litter decomposers.</title>
        <authorList>
            <person name="Barbi F."/>
            <person name="Kohler A."/>
            <person name="Barry K."/>
            <person name="Baskaran P."/>
            <person name="Daum C."/>
            <person name="Fauchery L."/>
            <person name="Ihrmark K."/>
            <person name="Kuo A."/>
            <person name="LaButti K."/>
            <person name="Lipzen A."/>
            <person name="Morin E."/>
            <person name="Grigoriev I.V."/>
            <person name="Henrissat B."/>
            <person name="Lindahl B."/>
            <person name="Martin F."/>
        </authorList>
    </citation>
    <scope>NUCLEOTIDE SEQUENCE</scope>
    <source>
        <strain evidence="2">JB14</strain>
    </source>
</reference>
<feature type="region of interest" description="Disordered" evidence="1">
    <location>
        <begin position="259"/>
        <end position="406"/>
    </location>
</feature>
<proteinExistence type="predicted"/>
<gene>
    <name evidence="2" type="ORF">BT96DRAFT_1014789</name>
</gene>
<organism evidence="2 3">
    <name type="scientific">Gymnopus androsaceus JB14</name>
    <dbReference type="NCBI Taxonomy" id="1447944"/>
    <lineage>
        <taxon>Eukaryota</taxon>
        <taxon>Fungi</taxon>
        <taxon>Dikarya</taxon>
        <taxon>Basidiomycota</taxon>
        <taxon>Agaricomycotina</taxon>
        <taxon>Agaricomycetes</taxon>
        <taxon>Agaricomycetidae</taxon>
        <taxon>Agaricales</taxon>
        <taxon>Marasmiineae</taxon>
        <taxon>Omphalotaceae</taxon>
        <taxon>Gymnopus</taxon>
    </lineage>
</organism>
<protein>
    <submittedName>
        <fullName evidence="2">Uncharacterized protein</fullName>
    </submittedName>
</protein>
<feature type="region of interest" description="Disordered" evidence="1">
    <location>
        <begin position="186"/>
        <end position="226"/>
    </location>
</feature>
<evidence type="ECO:0000313" key="3">
    <source>
        <dbReference type="Proteomes" id="UP000799118"/>
    </source>
</evidence>
<dbReference type="AlphaFoldDB" id="A0A6A4I778"/>
<dbReference type="OrthoDB" id="3070058at2759"/>
<sequence>MTSSNNRDDSSARNGSEKLIYSDNMTLGLAIGSKSTWKDGNSSPRLLRKPQSTADILEKVLPTIPPWILSDPPAFKKSSLPPLPPSSAPAPSFSFITFTMLSSSIVAPSHPLTHTHIRTTSATAWSPQTPTATATSPPSPPSSTKPYTQTYTHTRNASSSSDPFSKIVDAVRNGKTRLPKAFRCKTSSSRLPEPDFEIVTPGTRKPEETETEKVYPESEMKQKEKELPDVSWLVETVLEEDEGEEEMEMEEGREEVELILEGAPSLSTTDDTDNESDNDYDPDPDIVWTPSHPEPKPKPWFSLSEIHSRSNISLPQPQPEQKPTPLPVLGLARESELLGSEKPLPLVVAPGKEPRPLPSPPALKHRPPMLVLPSPPIRTTSLSHSPIPPPSRDRDLPSLPPTAPKF</sequence>
<feature type="compositionally biased region" description="Basic and acidic residues" evidence="1">
    <location>
        <begin position="204"/>
        <end position="226"/>
    </location>
</feature>
<feature type="compositionally biased region" description="Acidic residues" evidence="1">
    <location>
        <begin position="270"/>
        <end position="284"/>
    </location>
</feature>
<keyword evidence="3" id="KW-1185">Reference proteome</keyword>
<feature type="compositionally biased region" description="Pro residues" evidence="1">
    <location>
        <begin position="316"/>
        <end position="326"/>
    </location>
</feature>
<evidence type="ECO:0000256" key="1">
    <source>
        <dbReference type="SAM" id="MobiDB-lite"/>
    </source>
</evidence>
<feature type="compositionally biased region" description="Low complexity" evidence="1">
    <location>
        <begin position="120"/>
        <end position="136"/>
    </location>
</feature>
<dbReference type="Proteomes" id="UP000799118">
    <property type="component" value="Unassembled WGS sequence"/>
</dbReference>
<feature type="region of interest" description="Disordered" evidence="1">
    <location>
        <begin position="120"/>
        <end position="164"/>
    </location>
</feature>